<evidence type="ECO:0000313" key="1">
    <source>
        <dbReference type="EMBL" id="KAI3784389.1"/>
    </source>
</evidence>
<evidence type="ECO:0000313" key="2">
    <source>
        <dbReference type="Proteomes" id="UP001056120"/>
    </source>
</evidence>
<sequence>MHFYSSIQWKAIGLTFNSPFFSFWICDTTYNFVQVDGVQHSGPKELSAYVTRATNISYTFGRHTGKM</sequence>
<proteinExistence type="predicted"/>
<dbReference type="Proteomes" id="UP001056120">
    <property type="component" value="Linkage Group LG14"/>
</dbReference>
<keyword evidence="2" id="KW-1185">Reference proteome</keyword>
<accession>A0ACB9GL76</accession>
<reference evidence="1 2" key="2">
    <citation type="journal article" date="2022" name="Mol. Ecol. Resour.">
        <title>The genomes of chicory, endive, great burdock and yacon provide insights into Asteraceae paleo-polyploidization history and plant inulin production.</title>
        <authorList>
            <person name="Fan W."/>
            <person name="Wang S."/>
            <person name="Wang H."/>
            <person name="Wang A."/>
            <person name="Jiang F."/>
            <person name="Liu H."/>
            <person name="Zhao H."/>
            <person name="Xu D."/>
            <person name="Zhang Y."/>
        </authorList>
    </citation>
    <scope>NUCLEOTIDE SEQUENCE [LARGE SCALE GENOMIC DNA]</scope>
    <source>
        <strain evidence="2">cv. Yunnan</strain>
        <tissue evidence="1">Leaves</tissue>
    </source>
</reference>
<gene>
    <name evidence="1" type="ORF">L1987_43488</name>
</gene>
<protein>
    <submittedName>
        <fullName evidence="1">Uncharacterized protein</fullName>
    </submittedName>
</protein>
<dbReference type="EMBL" id="CM042031">
    <property type="protein sequence ID" value="KAI3784389.1"/>
    <property type="molecule type" value="Genomic_DNA"/>
</dbReference>
<reference evidence="2" key="1">
    <citation type="journal article" date="2022" name="Mol. Ecol. Resour.">
        <title>The genomes of chicory, endive, great burdock and yacon provide insights into Asteraceae palaeo-polyploidization history and plant inulin production.</title>
        <authorList>
            <person name="Fan W."/>
            <person name="Wang S."/>
            <person name="Wang H."/>
            <person name="Wang A."/>
            <person name="Jiang F."/>
            <person name="Liu H."/>
            <person name="Zhao H."/>
            <person name="Xu D."/>
            <person name="Zhang Y."/>
        </authorList>
    </citation>
    <scope>NUCLEOTIDE SEQUENCE [LARGE SCALE GENOMIC DNA]</scope>
    <source>
        <strain evidence="2">cv. Yunnan</strain>
    </source>
</reference>
<organism evidence="1 2">
    <name type="scientific">Smallanthus sonchifolius</name>
    <dbReference type="NCBI Taxonomy" id="185202"/>
    <lineage>
        <taxon>Eukaryota</taxon>
        <taxon>Viridiplantae</taxon>
        <taxon>Streptophyta</taxon>
        <taxon>Embryophyta</taxon>
        <taxon>Tracheophyta</taxon>
        <taxon>Spermatophyta</taxon>
        <taxon>Magnoliopsida</taxon>
        <taxon>eudicotyledons</taxon>
        <taxon>Gunneridae</taxon>
        <taxon>Pentapetalae</taxon>
        <taxon>asterids</taxon>
        <taxon>campanulids</taxon>
        <taxon>Asterales</taxon>
        <taxon>Asteraceae</taxon>
        <taxon>Asteroideae</taxon>
        <taxon>Heliantheae alliance</taxon>
        <taxon>Millerieae</taxon>
        <taxon>Smallanthus</taxon>
    </lineage>
</organism>
<name>A0ACB9GL76_9ASTR</name>
<comment type="caution">
    <text evidence="1">The sequence shown here is derived from an EMBL/GenBank/DDBJ whole genome shotgun (WGS) entry which is preliminary data.</text>
</comment>